<name>H1KI22_METEX</name>
<evidence type="ECO:0000313" key="1">
    <source>
        <dbReference type="EMBL" id="EHP92854.1"/>
    </source>
</evidence>
<accession>H1KI22</accession>
<gene>
    <name evidence="1" type="ORF">MetexDRAFT_2284</name>
</gene>
<proteinExistence type="predicted"/>
<protein>
    <submittedName>
        <fullName evidence="1">Uncharacterized protein</fullName>
    </submittedName>
</protein>
<dbReference type="EMBL" id="AGJK01000048">
    <property type="protein sequence ID" value="EHP92854.1"/>
    <property type="molecule type" value="Genomic_DNA"/>
</dbReference>
<comment type="caution">
    <text evidence="1">The sequence shown here is derived from an EMBL/GenBank/DDBJ whole genome shotgun (WGS) entry which is preliminary data.</text>
</comment>
<sequence length="219" mass="24852">MRNDSVFRKRFQELEAQAAEVEATNRYDSGGYLADYYVNDEKLLGWGLKARHLISMVCTTESEHYKQFVVSEQSEAYTSSYTRFKRMKAVFLSTKEDYEGGYLNSLRNIVQAEVFGNELEQARELLSSGYITAAAVVAGVVLETNLRQMCEAKDIIPGNLNKMNADLAKAGAYNLLTQKRITALADIRNNAAHGYQDRFNKDDVKDMISKVEDFVMEHL</sequence>
<evidence type="ECO:0000313" key="2">
    <source>
        <dbReference type="Proteomes" id="UP000004382"/>
    </source>
</evidence>
<organism evidence="1 2">
    <name type="scientific">Methylorubrum extorquens DSM 13060</name>
    <dbReference type="NCBI Taxonomy" id="882800"/>
    <lineage>
        <taxon>Bacteria</taxon>
        <taxon>Pseudomonadati</taxon>
        <taxon>Pseudomonadota</taxon>
        <taxon>Alphaproteobacteria</taxon>
        <taxon>Hyphomicrobiales</taxon>
        <taxon>Methylobacteriaceae</taxon>
        <taxon>Methylorubrum</taxon>
    </lineage>
</organism>
<dbReference type="AlphaFoldDB" id="H1KI22"/>
<reference evidence="1 2" key="1">
    <citation type="submission" date="2011-09" db="EMBL/GenBank/DDBJ databases">
        <title>The draft genome of Methylobacterium extorquens DSM 13060.</title>
        <authorList>
            <consortium name="US DOE Joint Genome Institute (JGI-PGF)"/>
            <person name="Lucas S."/>
            <person name="Han J."/>
            <person name="Lapidus A."/>
            <person name="Cheng J.-F."/>
            <person name="Goodwin L."/>
            <person name="Pitluck S."/>
            <person name="Peters L."/>
            <person name="Land M.L."/>
            <person name="Hauser L."/>
            <person name="Koskimaki J."/>
            <person name="Halonen O."/>
            <person name="Pirttila A."/>
            <person name="Frank C."/>
            <person name="Woyke T.J."/>
        </authorList>
    </citation>
    <scope>NUCLEOTIDE SEQUENCE [LARGE SCALE GENOMIC DNA]</scope>
    <source>
        <strain evidence="1 2">DSM 13060</strain>
    </source>
</reference>
<dbReference type="RefSeq" id="WP_004446717.1">
    <property type="nucleotide sequence ID" value="NZ_AGJK01000048.1"/>
</dbReference>
<dbReference type="Proteomes" id="UP000004382">
    <property type="component" value="Unassembled WGS sequence"/>
</dbReference>